<reference evidence="1 2" key="1">
    <citation type="submission" date="2017-12" db="EMBL/GenBank/DDBJ databases">
        <title>Isolation and characterization of an aerobic denitrifying Pseudomonas monteilii CY06 from aquaculture ponds.</title>
        <authorList>
            <person name="Ma Q."/>
            <person name="Cai Y."/>
            <person name="He Z."/>
        </authorList>
    </citation>
    <scope>NUCLEOTIDE SEQUENCE [LARGE SCALE GENOMIC DNA]</scope>
    <source>
        <strain evidence="1 2">CY06</strain>
    </source>
</reference>
<protein>
    <recommendedName>
        <fullName evidence="3">DUF3630 family protein</fullName>
    </recommendedName>
</protein>
<evidence type="ECO:0008006" key="3">
    <source>
        <dbReference type="Google" id="ProtNLM"/>
    </source>
</evidence>
<dbReference type="EMBL" id="PJCG01000008">
    <property type="protein sequence ID" value="PKI24923.1"/>
    <property type="molecule type" value="Genomic_DNA"/>
</dbReference>
<proteinExistence type="predicted"/>
<name>A0A2N1IW01_9PSED</name>
<dbReference type="AlphaFoldDB" id="A0A2N1IW01"/>
<evidence type="ECO:0000313" key="2">
    <source>
        <dbReference type="Proteomes" id="UP000233399"/>
    </source>
</evidence>
<dbReference type="InterPro" id="IPR022080">
    <property type="entry name" value="DUF3630"/>
</dbReference>
<gene>
    <name evidence="1" type="ORF">CXB65_06495</name>
</gene>
<dbReference type="Pfam" id="PF12305">
    <property type="entry name" value="DUF3630"/>
    <property type="match status" value="1"/>
</dbReference>
<dbReference type="RefSeq" id="WP_101196133.1">
    <property type="nucleotide sequence ID" value="NZ_PJCG01000008.1"/>
</dbReference>
<organism evidence="1 2">
    <name type="scientific">Pseudomonas monteilii</name>
    <dbReference type="NCBI Taxonomy" id="76759"/>
    <lineage>
        <taxon>Bacteria</taxon>
        <taxon>Pseudomonadati</taxon>
        <taxon>Pseudomonadota</taxon>
        <taxon>Gammaproteobacteria</taxon>
        <taxon>Pseudomonadales</taxon>
        <taxon>Pseudomonadaceae</taxon>
        <taxon>Pseudomonas</taxon>
    </lineage>
</organism>
<accession>A0A2N1IW01</accession>
<dbReference type="Proteomes" id="UP000233399">
    <property type="component" value="Unassembled WGS sequence"/>
</dbReference>
<comment type="caution">
    <text evidence="1">The sequence shown here is derived from an EMBL/GenBank/DDBJ whole genome shotgun (WGS) entry which is preliminary data.</text>
</comment>
<sequence length="81" mass="9418">MATIEISEHADWKLFESVAHKLERGLCGYWKEKIDGLDQRYWDLMVGEQTLTLHLEHYLGISVCVPDNSNEMAQRVRALVE</sequence>
<evidence type="ECO:0000313" key="1">
    <source>
        <dbReference type="EMBL" id="PKI24923.1"/>
    </source>
</evidence>